<dbReference type="AlphaFoldDB" id="A0A0P1BJU3"/>
<dbReference type="PROSITE" id="PS51257">
    <property type="entry name" value="PROKAR_LIPOPROTEIN"/>
    <property type="match status" value="1"/>
</dbReference>
<dbReference type="Proteomes" id="UP000054845">
    <property type="component" value="Unassembled WGS sequence"/>
</dbReference>
<evidence type="ECO:0000313" key="2">
    <source>
        <dbReference type="Proteomes" id="UP000054845"/>
    </source>
</evidence>
<sequence>MKSSGTYCTLTEQATLHSVQPPIGNTTTSVCACQTTKEASSRVTVKGDRQTRGQVAWIIATAFSSQVACYDVLPSSSRQR</sequence>
<keyword evidence="2" id="KW-1185">Reference proteome</keyword>
<name>A0A0P1BJU3_9BASI</name>
<organism evidence="1 2">
    <name type="scientific">Ceraceosorus bombacis</name>
    <dbReference type="NCBI Taxonomy" id="401625"/>
    <lineage>
        <taxon>Eukaryota</taxon>
        <taxon>Fungi</taxon>
        <taxon>Dikarya</taxon>
        <taxon>Basidiomycota</taxon>
        <taxon>Ustilaginomycotina</taxon>
        <taxon>Exobasidiomycetes</taxon>
        <taxon>Ceraceosorales</taxon>
        <taxon>Ceraceosoraceae</taxon>
        <taxon>Ceraceosorus</taxon>
    </lineage>
</organism>
<protein>
    <submittedName>
        <fullName evidence="1">Uncharacterized protein</fullName>
    </submittedName>
</protein>
<evidence type="ECO:0000313" key="1">
    <source>
        <dbReference type="EMBL" id="CEH16067.1"/>
    </source>
</evidence>
<proteinExistence type="predicted"/>
<dbReference type="EMBL" id="CCYA01000278">
    <property type="protein sequence ID" value="CEH16067.1"/>
    <property type="molecule type" value="Genomic_DNA"/>
</dbReference>
<reference evidence="1 2" key="1">
    <citation type="submission" date="2014-09" db="EMBL/GenBank/DDBJ databases">
        <authorList>
            <person name="Magalhaes I.L.F."/>
            <person name="Oliveira U."/>
            <person name="Santos F.R."/>
            <person name="Vidigal T.H.D.A."/>
            <person name="Brescovit A.D."/>
            <person name="Santos A.J."/>
        </authorList>
    </citation>
    <scope>NUCLEOTIDE SEQUENCE [LARGE SCALE GENOMIC DNA]</scope>
</reference>
<accession>A0A0P1BJU3</accession>